<proteinExistence type="inferred from homology"/>
<reference evidence="7 8" key="2">
    <citation type="journal article" date="2021" name="Curr. Genet.">
        <title>Genetic response to nitrogen starvation in the aggressive Eucalyptus foliar pathogen Teratosphaeria destructans.</title>
        <authorList>
            <person name="Havenga M."/>
            <person name="Wingfield B.D."/>
            <person name="Wingfield M.J."/>
            <person name="Dreyer L.L."/>
            <person name="Roets F."/>
            <person name="Aylward J."/>
        </authorList>
    </citation>
    <scope>NUCLEOTIDE SEQUENCE [LARGE SCALE GENOMIC DNA]</scope>
    <source>
        <strain evidence="7">CMW44962</strain>
    </source>
</reference>
<reference evidence="7 8" key="1">
    <citation type="journal article" date="2018" name="IMA Fungus">
        <title>IMA Genome-F 10: Nine draft genome sequences of Claviceps purpurea s.lat., including C. arundinis, C. humidiphila, and C. cf. spartinae, pseudomolecules for the pitch canker pathogen Fusarium circinatum, draft genome of Davidsoniella eucalypti, Grosmannia galeiformis, Quambalaria eucalypti, and Teratosphaeria destructans.</title>
        <authorList>
            <person name="Wingfield B.D."/>
            <person name="Liu M."/>
            <person name="Nguyen H.D."/>
            <person name="Lane F.A."/>
            <person name="Morgan S.W."/>
            <person name="De Vos L."/>
            <person name="Wilken P.M."/>
            <person name="Duong T.A."/>
            <person name="Aylward J."/>
            <person name="Coetzee M.P."/>
            <person name="Dadej K."/>
            <person name="De Beer Z.W."/>
            <person name="Findlay W."/>
            <person name="Havenga M."/>
            <person name="Kolarik M."/>
            <person name="Menzies J.G."/>
            <person name="Naidoo K."/>
            <person name="Pochopski O."/>
            <person name="Shoukouhi P."/>
            <person name="Santana Q.C."/>
            <person name="Seifert K.A."/>
            <person name="Soal N."/>
            <person name="Steenkamp E.T."/>
            <person name="Tatham C.T."/>
            <person name="van der Nest M.A."/>
            <person name="Wingfield M.J."/>
        </authorList>
    </citation>
    <scope>NUCLEOTIDE SEQUENCE [LARGE SCALE GENOMIC DNA]</scope>
    <source>
        <strain evidence="7">CMW44962</strain>
    </source>
</reference>
<dbReference type="PANTHER" id="PTHR43761">
    <property type="entry name" value="D-ISOMER SPECIFIC 2-HYDROXYACID DEHYDROGENASE FAMILY PROTEIN (AFU_ORTHOLOGUE AFUA_1G13630)"/>
    <property type="match status" value="1"/>
</dbReference>
<dbReference type="InterPro" id="IPR006139">
    <property type="entry name" value="D-isomer_2_OHA_DH_cat_dom"/>
</dbReference>
<evidence type="ECO:0000256" key="1">
    <source>
        <dbReference type="ARBA" id="ARBA00005854"/>
    </source>
</evidence>
<evidence type="ECO:0000259" key="5">
    <source>
        <dbReference type="Pfam" id="PF00389"/>
    </source>
</evidence>
<keyword evidence="2 4" id="KW-0560">Oxidoreductase</keyword>
<accession>A0A9W7SUG8</accession>
<dbReference type="InterPro" id="IPR036291">
    <property type="entry name" value="NAD(P)-bd_dom_sf"/>
</dbReference>
<keyword evidence="8" id="KW-1185">Reference proteome</keyword>
<dbReference type="Pfam" id="PF00389">
    <property type="entry name" value="2-Hacid_dh"/>
    <property type="match status" value="1"/>
</dbReference>
<organism evidence="7 8">
    <name type="scientific">Teratosphaeria destructans</name>
    <dbReference type="NCBI Taxonomy" id="418781"/>
    <lineage>
        <taxon>Eukaryota</taxon>
        <taxon>Fungi</taxon>
        <taxon>Dikarya</taxon>
        <taxon>Ascomycota</taxon>
        <taxon>Pezizomycotina</taxon>
        <taxon>Dothideomycetes</taxon>
        <taxon>Dothideomycetidae</taxon>
        <taxon>Mycosphaerellales</taxon>
        <taxon>Teratosphaeriaceae</taxon>
        <taxon>Teratosphaeria</taxon>
    </lineage>
</organism>
<dbReference type="Pfam" id="PF02826">
    <property type="entry name" value="2-Hacid_dh_C"/>
    <property type="match status" value="1"/>
</dbReference>
<dbReference type="GO" id="GO:0051287">
    <property type="term" value="F:NAD binding"/>
    <property type="evidence" value="ECO:0007669"/>
    <property type="project" value="InterPro"/>
</dbReference>
<dbReference type="Gene3D" id="3.40.50.720">
    <property type="entry name" value="NAD(P)-binding Rossmann-like Domain"/>
    <property type="match status" value="2"/>
</dbReference>
<evidence type="ECO:0000256" key="4">
    <source>
        <dbReference type="RuleBase" id="RU003719"/>
    </source>
</evidence>
<name>A0A9W7SUG8_9PEZI</name>
<evidence type="ECO:0000313" key="7">
    <source>
        <dbReference type="EMBL" id="KAH9828668.1"/>
    </source>
</evidence>
<dbReference type="SUPFAM" id="SSF51735">
    <property type="entry name" value="NAD(P)-binding Rossmann-fold domains"/>
    <property type="match status" value="1"/>
</dbReference>
<dbReference type="InterPro" id="IPR006140">
    <property type="entry name" value="D-isomer_DH_NAD-bd"/>
</dbReference>
<dbReference type="AlphaFoldDB" id="A0A9W7SUG8"/>
<dbReference type="SUPFAM" id="SSF52283">
    <property type="entry name" value="Formate/glycerate dehydrogenase catalytic domain-like"/>
    <property type="match status" value="1"/>
</dbReference>
<comment type="similarity">
    <text evidence="1 4">Belongs to the D-isomer specific 2-hydroxyacid dehydrogenase family.</text>
</comment>
<dbReference type="InterPro" id="IPR050418">
    <property type="entry name" value="D-iso_2-hydroxyacid_DH_PdxB"/>
</dbReference>
<dbReference type="GO" id="GO:0016616">
    <property type="term" value="F:oxidoreductase activity, acting on the CH-OH group of donors, NAD or NADP as acceptor"/>
    <property type="evidence" value="ECO:0007669"/>
    <property type="project" value="InterPro"/>
</dbReference>
<dbReference type="EMBL" id="RIBY02001479">
    <property type="protein sequence ID" value="KAH9828668.1"/>
    <property type="molecule type" value="Genomic_DNA"/>
</dbReference>
<keyword evidence="3" id="KW-0520">NAD</keyword>
<sequence>MGSTDSPDHHIIVVPEGRYCPVPDLVFPDPYTYELHIHASTPADKLAERIRDATILILSAVPFPAAHLSAACTPRLRMIAVMASGTDHVDLGACRARGITVAGPGARMKFGVMERVVRGGGWMGGSCHSLLGDGRGREAPTCGEEVLGLVGFGGVGQRIAEIGRVLGMDVLVAERKGAEMVREGRVAFGDVLRRATVIVLILPKTPDSVNLISTAELAVMQPHAILINVSRGGIVDEEALVAALKAGAAGPANSVLAREETRDLNLILTPHVAWVAGTTTTNVKRITRENIEGWLAGRPVNVVT</sequence>
<evidence type="ECO:0000259" key="6">
    <source>
        <dbReference type="Pfam" id="PF02826"/>
    </source>
</evidence>
<feature type="domain" description="D-isomer specific 2-hydroxyacid dehydrogenase NAD-binding" evidence="6">
    <location>
        <begin position="140"/>
        <end position="273"/>
    </location>
</feature>
<dbReference type="PANTHER" id="PTHR43761:SF1">
    <property type="entry name" value="D-ISOMER SPECIFIC 2-HYDROXYACID DEHYDROGENASE CATALYTIC DOMAIN-CONTAINING PROTEIN-RELATED"/>
    <property type="match status" value="1"/>
</dbReference>
<protein>
    <submittedName>
        <fullName evidence="7">Glycerate dehydrogenase</fullName>
    </submittedName>
</protein>
<evidence type="ECO:0000256" key="3">
    <source>
        <dbReference type="ARBA" id="ARBA00023027"/>
    </source>
</evidence>
<evidence type="ECO:0000313" key="8">
    <source>
        <dbReference type="Proteomes" id="UP001138500"/>
    </source>
</evidence>
<feature type="domain" description="D-isomer specific 2-hydroxyacid dehydrogenase catalytic" evidence="5">
    <location>
        <begin position="33"/>
        <end position="102"/>
    </location>
</feature>
<gene>
    <name evidence="7" type="ORF">Tdes44962_MAKER09251</name>
</gene>
<dbReference type="OrthoDB" id="298012at2759"/>
<dbReference type="Proteomes" id="UP001138500">
    <property type="component" value="Unassembled WGS sequence"/>
</dbReference>
<comment type="caution">
    <text evidence="7">The sequence shown here is derived from an EMBL/GenBank/DDBJ whole genome shotgun (WGS) entry which is preliminary data.</text>
</comment>
<evidence type="ECO:0000256" key="2">
    <source>
        <dbReference type="ARBA" id="ARBA00023002"/>
    </source>
</evidence>